<evidence type="ECO:0000313" key="3">
    <source>
        <dbReference type="Proteomes" id="UP000581206"/>
    </source>
</evidence>
<dbReference type="GO" id="GO:0043024">
    <property type="term" value="F:ribosomal small subunit binding"/>
    <property type="evidence" value="ECO:0007669"/>
    <property type="project" value="TreeGrafter"/>
</dbReference>
<dbReference type="Proteomes" id="UP000581206">
    <property type="component" value="Unassembled WGS sequence"/>
</dbReference>
<gene>
    <name evidence="2" type="ORF">HGA03_08545</name>
</gene>
<feature type="transmembrane region" description="Helical" evidence="1">
    <location>
        <begin position="421"/>
        <end position="438"/>
    </location>
</feature>
<sequence>MSAQDDSGRLTARLTRLEEALAVAGDRIDPAVVAQVRRIDDQVRDRLALGVDHTVVALLGGTGSGKSSVFNAIAGLEFAEVGVRRPTTSRAAACVWGARGGALLDWLEVDPDRRIERESALDGDTEAPLRGLVLLDLPDHDSVDDRHRETVDRLLPMADLLVWVVDPQKYADDALHSGYLRGLVGHEGAMLVLLNQIDLVPAEQRDALVADVARLIEEDGLTGVPVRALSARTGAGIAELRDLLADVVGGRSLAARRGSAEIADAAALVSAQLAESEPGDAALEVAPVADRLAEAAGLPAIADAVAAAVRGGAVPVPGFVRVQSGTVESARADWLDRAVGTMPTRWAAAVRDRVGSVATIRQAADDALGEVAVVVRRSVSAAVCVALAAVCGLAAVAMASIGAGQVLAGGAWSDLLVPEGITVAAGVVLAVLLLVIGVRARRRAALRRAERVRQDGRAALGSVARRWLADPATAVLAEHRRVRELVAAAARD</sequence>
<protein>
    <submittedName>
        <fullName evidence="2">ABC transporter</fullName>
    </submittedName>
</protein>
<dbReference type="PANTHER" id="PTHR42698:SF1">
    <property type="entry name" value="GTPASE ERA, MITOCHONDRIAL"/>
    <property type="match status" value="1"/>
</dbReference>
<dbReference type="InterPro" id="IPR005662">
    <property type="entry name" value="GTPase_Era-like"/>
</dbReference>
<comment type="caution">
    <text evidence="2">The sequence shown here is derived from an EMBL/GenBank/DDBJ whole genome shotgun (WGS) entry which is preliminary data.</text>
</comment>
<keyword evidence="1" id="KW-1133">Transmembrane helix</keyword>
<keyword evidence="3" id="KW-1185">Reference proteome</keyword>
<dbReference type="GO" id="GO:0000028">
    <property type="term" value="P:ribosomal small subunit assembly"/>
    <property type="evidence" value="ECO:0007669"/>
    <property type="project" value="TreeGrafter"/>
</dbReference>
<reference evidence="2 3" key="1">
    <citation type="submission" date="2020-04" db="EMBL/GenBank/DDBJ databases">
        <title>MicrobeNet Type strains.</title>
        <authorList>
            <person name="Nicholson A.C."/>
        </authorList>
    </citation>
    <scope>NUCLEOTIDE SEQUENCE [LARGE SCALE GENOMIC DNA]</scope>
    <source>
        <strain evidence="2 3">ATCC BAA-788</strain>
    </source>
</reference>
<dbReference type="Gene3D" id="3.40.50.300">
    <property type="entry name" value="P-loop containing nucleotide triphosphate hydrolases"/>
    <property type="match status" value="1"/>
</dbReference>
<dbReference type="AlphaFoldDB" id="A0A7X6KUU7"/>
<organism evidence="2 3">
    <name type="scientific">Cellulomonas denverensis</name>
    <dbReference type="NCBI Taxonomy" id="264297"/>
    <lineage>
        <taxon>Bacteria</taxon>
        <taxon>Bacillati</taxon>
        <taxon>Actinomycetota</taxon>
        <taxon>Actinomycetes</taxon>
        <taxon>Micrococcales</taxon>
        <taxon>Cellulomonadaceae</taxon>
        <taxon>Cellulomonas</taxon>
    </lineage>
</organism>
<dbReference type="EMBL" id="JAAXOX010000003">
    <property type="protein sequence ID" value="NKY22711.1"/>
    <property type="molecule type" value="Genomic_DNA"/>
</dbReference>
<keyword evidence="1" id="KW-0812">Transmembrane</keyword>
<name>A0A7X6KUU7_9CELL</name>
<keyword evidence="1" id="KW-0472">Membrane</keyword>
<feature type="transmembrane region" description="Helical" evidence="1">
    <location>
        <begin position="379"/>
        <end position="401"/>
    </location>
</feature>
<accession>A0A7X6KUU7</accession>
<dbReference type="PANTHER" id="PTHR42698">
    <property type="entry name" value="GTPASE ERA"/>
    <property type="match status" value="1"/>
</dbReference>
<dbReference type="SUPFAM" id="SSF52540">
    <property type="entry name" value="P-loop containing nucleoside triphosphate hydrolases"/>
    <property type="match status" value="1"/>
</dbReference>
<dbReference type="GO" id="GO:0005525">
    <property type="term" value="F:GTP binding"/>
    <property type="evidence" value="ECO:0007669"/>
    <property type="project" value="InterPro"/>
</dbReference>
<evidence type="ECO:0000256" key="1">
    <source>
        <dbReference type="SAM" id="Phobius"/>
    </source>
</evidence>
<dbReference type="InterPro" id="IPR027417">
    <property type="entry name" value="P-loop_NTPase"/>
</dbReference>
<dbReference type="GO" id="GO:0005829">
    <property type="term" value="C:cytosol"/>
    <property type="evidence" value="ECO:0007669"/>
    <property type="project" value="TreeGrafter"/>
</dbReference>
<dbReference type="RefSeq" id="WP_168629818.1">
    <property type="nucleotide sequence ID" value="NZ_BONL01000016.1"/>
</dbReference>
<dbReference type="GO" id="GO:0019843">
    <property type="term" value="F:rRNA binding"/>
    <property type="evidence" value="ECO:0007669"/>
    <property type="project" value="TreeGrafter"/>
</dbReference>
<evidence type="ECO:0000313" key="2">
    <source>
        <dbReference type="EMBL" id="NKY22711.1"/>
    </source>
</evidence>
<proteinExistence type="predicted"/>